<feature type="coiled-coil region" evidence="8">
    <location>
        <begin position="657"/>
        <end position="696"/>
    </location>
</feature>
<evidence type="ECO:0000256" key="6">
    <source>
        <dbReference type="ARBA" id="ARBA00023212"/>
    </source>
</evidence>
<dbReference type="Pfam" id="PF06886">
    <property type="entry name" value="TPX2"/>
    <property type="match status" value="1"/>
</dbReference>
<evidence type="ECO:0000256" key="4">
    <source>
        <dbReference type="ARBA" id="ARBA00022490"/>
    </source>
</evidence>
<organism evidence="12 13">
    <name type="scientific">Genlisea aurea</name>
    <dbReference type="NCBI Taxonomy" id="192259"/>
    <lineage>
        <taxon>Eukaryota</taxon>
        <taxon>Viridiplantae</taxon>
        <taxon>Streptophyta</taxon>
        <taxon>Embryophyta</taxon>
        <taxon>Tracheophyta</taxon>
        <taxon>Spermatophyta</taxon>
        <taxon>Magnoliopsida</taxon>
        <taxon>eudicotyledons</taxon>
        <taxon>Gunneridae</taxon>
        <taxon>Pentapetalae</taxon>
        <taxon>asterids</taxon>
        <taxon>lamiids</taxon>
        <taxon>Lamiales</taxon>
        <taxon>Lentibulariaceae</taxon>
        <taxon>Genlisea</taxon>
    </lineage>
</organism>
<comment type="caution">
    <text evidence="12">The sequence shown here is derived from an EMBL/GenBank/DDBJ whole genome shotgun (WGS) entry which is preliminary data.</text>
</comment>
<keyword evidence="4" id="KW-0963">Cytoplasm</keyword>
<dbReference type="PANTHER" id="PTHR14326">
    <property type="entry name" value="TARGETING PROTEIN FOR XKLP2"/>
    <property type="match status" value="1"/>
</dbReference>
<evidence type="ECO:0008006" key="14">
    <source>
        <dbReference type="Google" id="ProtNLM"/>
    </source>
</evidence>
<dbReference type="OrthoDB" id="1684416at2759"/>
<dbReference type="Pfam" id="PF12214">
    <property type="entry name" value="TPX2_importin"/>
    <property type="match status" value="2"/>
</dbReference>
<evidence type="ECO:0000256" key="3">
    <source>
        <dbReference type="ARBA" id="ARBA00005885"/>
    </source>
</evidence>
<dbReference type="InterPro" id="IPR027329">
    <property type="entry name" value="TPX2_C"/>
</dbReference>
<evidence type="ECO:0000256" key="7">
    <source>
        <dbReference type="ARBA" id="ARBA00023242"/>
    </source>
</evidence>
<evidence type="ECO:0000256" key="8">
    <source>
        <dbReference type="SAM" id="Coils"/>
    </source>
</evidence>
<dbReference type="GO" id="GO:0090307">
    <property type="term" value="P:mitotic spindle assembly"/>
    <property type="evidence" value="ECO:0007669"/>
    <property type="project" value="TreeGrafter"/>
</dbReference>
<feature type="region of interest" description="Disordered" evidence="9">
    <location>
        <begin position="715"/>
        <end position="742"/>
    </location>
</feature>
<evidence type="ECO:0000256" key="1">
    <source>
        <dbReference type="ARBA" id="ARBA00004123"/>
    </source>
</evidence>
<keyword evidence="7" id="KW-0539">Nucleus</keyword>
<feature type="domain" description="TPX2 central" evidence="11">
    <location>
        <begin position="315"/>
        <end position="405"/>
    </location>
</feature>
<dbReference type="Proteomes" id="UP000015453">
    <property type="component" value="Unassembled WGS sequence"/>
</dbReference>
<evidence type="ECO:0000256" key="9">
    <source>
        <dbReference type="SAM" id="MobiDB-lite"/>
    </source>
</evidence>
<feature type="compositionally biased region" description="Polar residues" evidence="9">
    <location>
        <begin position="200"/>
        <end position="209"/>
    </location>
</feature>
<dbReference type="PANTHER" id="PTHR14326:SF44">
    <property type="entry name" value="TARGETING PROTEIN FOR XKLP2"/>
    <property type="match status" value="1"/>
</dbReference>
<dbReference type="AlphaFoldDB" id="S8CQV0"/>
<keyword evidence="8" id="KW-0175">Coiled coil</keyword>
<evidence type="ECO:0000313" key="12">
    <source>
        <dbReference type="EMBL" id="EPS69150.1"/>
    </source>
</evidence>
<protein>
    <recommendedName>
        <fullName evidence="14">TPX2 C-terminal domain-containing protein</fullName>
    </recommendedName>
</protein>
<feature type="domain" description="TPX2 C-terminal" evidence="10">
    <location>
        <begin position="646"/>
        <end position="721"/>
    </location>
</feature>
<evidence type="ECO:0000256" key="5">
    <source>
        <dbReference type="ARBA" id="ARBA00022701"/>
    </source>
</evidence>
<keyword evidence="6" id="KW-0206">Cytoskeleton</keyword>
<dbReference type="InterPro" id="IPR009675">
    <property type="entry name" value="TPX2_fam"/>
</dbReference>
<evidence type="ECO:0000259" key="10">
    <source>
        <dbReference type="Pfam" id="PF06886"/>
    </source>
</evidence>
<feature type="region of interest" description="Disordered" evidence="9">
    <location>
        <begin position="171"/>
        <end position="258"/>
    </location>
</feature>
<feature type="coiled-coil region" evidence="8">
    <location>
        <begin position="528"/>
        <end position="555"/>
    </location>
</feature>
<feature type="compositionally biased region" description="Polar residues" evidence="9">
    <location>
        <begin position="177"/>
        <end position="188"/>
    </location>
</feature>
<dbReference type="GO" id="GO:0060236">
    <property type="term" value="P:regulation of mitotic spindle organization"/>
    <property type="evidence" value="ECO:0007669"/>
    <property type="project" value="InterPro"/>
</dbReference>
<evidence type="ECO:0000256" key="2">
    <source>
        <dbReference type="ARBA" id="ARBA00004186"/>
    </source>
</evidence>
<feature type="compositionally biased region" description="Polar residues" evidence="9">
    <location>
        <begin position="391"/>
        <end position="405"/>
    </location>
</feature>
<feature type="non-terminal residue" evidence="12">
    <location>
        <position position="742"/>
    </location>
</feature>
<keyword evidence="13" id="KW-1185">Reference proteome</keyword>
<reference evidence="12 13" key="1">
    <citation type="journal article" date="2013" name="BMC Genomics">
        <title>The miniature genome of a carnivorous plant Genlisea aurea contains a low number of genes and short non-coding sequences.</title>
        <authorList>
            <person name="Leushkin E.V."/>
            <person name="Sutormin R.A."/>
            <person name="Nabieva E.R."/>
            <person name="Penin A.A."/>
            <person name="Kondrashov A.S."/>
            <person name="Logacheva M.D."/>
        </authorList>
    </citation>
    <scope>NUCLEOTIDE SEQUENCE [LARGE SCALE GENOMIC DNA]</scope>
</reference>
<keyword evidence="5" id="KW-0493">Microtubule</keyword>
<feature type="domain" description="TPX2 central" evidence="11">
    <location>
        <begin position="414"/>
        <end position="491"/>
    </location>
</feature>
<feature type="region of interest" description="Disordered" evidence="9">
    <location>
        <begin position="561"/>
        <end position="580"/>
    </location>
</feature>
<dbReference type="GO" id="GO:0030295">
    <property type="term" value="F:protein kinase activator activity"/>
    <property type="evidence" value="ECO:0007669"/>
    <property type="project" value="TreeGrafter"/>
</dbReference>
<dbReference type="GO" id="GO:0005880">
    <property type="term" value="C:nuclear microtubule"/>
    <property type="evidence" value="ECO:0007669"/>
    <property type="project" value="TreeGrafter"/>
</dbReference>
<proteinExistence type="inferred from homology"/>
<name>S8CQV0_9LAMI</name>
<dbReference type="InterPro" id="IPR027330">
    <property type="entry name" value="TPX2_central_dom"/>
</dbReference>
<evidence type="ECO:0000313" key="13">
    <source>
        <dbReference type="Proteomes" id="UP000015453"/>
    </source>
</evidence>
<sequence length="742" mass="85804">DMFTIDEAYEFSAPRFFDFVGGETEYDAKRAENWFEKTAPYAPSPFMLRIKATRAVQPHILCNFGEEDQRVNDTVLESNIRMIFCIFFFFRTQAEVIPEEAAAIEEKIDHETTSSELNVRENDTKEVLPCFFFFFASFRLILSSMMAVKIRRRMLKLAKYLGVKKDPRKIRSIPETAKNQMQKSQAKSSIKPGSLKKKNNTAGTPSFAQENHAIKRQKLDEGGKSRQIRTLGKPANLTHKTRTAGGQTISNSNSTVSNANKTCKEERKMYFTRGQQPVVPFISTAEMLRKFQSGTRELSLSRNSSASQGKPKLLTLTRPKTPEFETSQRVRTIKIKSSAELEEEMMANIPKFKARPVNKKIMQAPTLPPLPRATPHPPEFKEFHLETMSRANQNSETSTVASIETTESHQWRPQLTAPKSPLLQTSLRARPPKSKSFEESMNEELQKVPQFKARPLNRKILESKGDMGIFSHMKKHLTIPQEFNFSVDKRIPPPTIVLDQFDKLSINSESHQDKKSLPKNTVPNPFHLHTEERGLEKEKKLAEELTQKQLEEERARIPKAHPYPYTTDYPVVPPKPDPKPITRPEPFQLECLVRHEEEMQREMEEKRRMEMEEAQMRLFKAQPILKEDPIPVPAKTRKPLTEVQEFDLHVDNRAVDRAEFDKKIKEKERIYKRYREEAESARMMEEEKALKQLRRTLVPQARPVPNFDRVFIPQKSCKQTTKAKSPKLLVDRRNENRTAACP</sequence>
<evidence type="ECO:0000259" key="11">
    <source>
        <dbReference type="Pfam" id="PF12214"/>
    </source>
</evidence>
<accession>S8CQV0</accession>
<comment type="subcellular location">
    <subcellularLocation>
        <location evidence="2">Cytoplasm</location>
        <location evidence="2">Cytoskeleton</location>
        <location evidence="2">Spindle</location>
    </subcellularLocation>
    <subcellularLocation>
        <location evidence="1">Nucleus</location>
    </subcellularLocation>
</comment>
<dbReference type="GO" id="GO:0008017">
    <property type="term" value="F:microtubule binding"/>
    <property type="evidence" value="ECO:0007669"/>
    <property type="project" value="TreeGrafter"/>
</dbReference>
<feature type="non-terminal residue" evidence="12">
    <location>
        <position position="1"/>
    </location>
</feature>
<feature type="compositionally biased region" description="Polar residues" evidence="9">
    <location>
        <begin position="244"/>
        <end position="258"/>
    </location>
</feature>
<comment type="similarity">
    <text evidence="3">Belongs to the TPX2 family.</text>
</comment>
<dbReference type="EMBL" id="AUSU01002268">
    <property type="protein sequence ID" value="EPS69150.1"/>
    <property type="molecule type" value="Genomic_DNA"/>
</dbReference>
<dbReference type="GO" id="GO:0005819">
    <property type="term" value="C:spindle"/>
    <property type="evidence" value="ECO:0007669"/>
    <property type="project" value="UniProtKB-SubCell"/>
</dbReference>
<feature type="region of interest" description="Disordered" evidence="9">
    <location>
        <begin position="391"/>
        <end position="423"/>
    </location>
</feature>
<gene>
    <name evidence="12" type="ORF">M569_05617</name>
</gene>